<feature type="transmembrane region" description="Helical" evidence="1">
    <location>
        <begin position="124"/>
        <end position="147"/>
    </location>
</feature>
<evidence type="ECO:0000313" key="2">
    <source>
        <dbReference type="EMBL" id="GMI12456.1"/>
    </source>
</evidence>
<keyword evidence="1" id="KW-1133">Transmembrane helix</keyword>
<dbReference type="EMBL" id="BRXX01000446">
    <property type="protein sequence ID" value="GMI12456.1"/>
    <property type="molecule type" value="Genomic_DNA"/>
</dbReference>
<protein>
    <submittedName>
        <fullName evidence="2">Uncharacterized protein</fullName>
    </submittedName>
</protein>
<dbReference type="Proteomes" id="UP001165160">
    <property type="component" value="Unassembled WGS sequence"/>
</dbReference>
<gene>
    <name evidence="2" type="ORF">TrVE_jg10385</name>
</gene>
<keyword evidence="1" id="KW-0812">Transmembrane</keyword>
<keyword evidence="1" id="KW-0472">Membrane</keyword>
<organism evidence="2 3">
    <name type="scientific">Triparma verrucosa</name>
    <dbReference type="NCBI Taxonomy" id="1606542"/>
    <lineage>
        <taxon>Eukaryota</taxon>
        <taxon>Sar</taxon>
        <taxon>Stramenopiles</taxon>
        <taxon>Ochrophyta</taxon>
        <taxon>Bolidophyceae</taxon>
        <taxon>Parmales</taxon>
        <taxon>Triparmaceae</taxon>
        <taxon>Triparma</taxon>
    </lineage>
</organism>
<proteinExistence type="predicted"/>
<comment type="caution">
    <text evidence="2">The sequence shown here is derived from an EMBL/GenBank/DDBJ whole genome shotgun (WGS) entry which is preliminary data.</text>
</comment>
<reference evidence="3" key="1">
    <citation type="journal article" date="2023" name="Commun. Biol.">
        <title>Genome analysis of Parmales, the sister group of diatoms, reveals the evolutionary specialization of diatoms from phago-mixotrophs to photoautotrophs.</title>
        <authorList>
            <person name="Ban H."/>
            <person name="Sato S."/>
            <person name="Yoshikawa S."/>
            <person name="Yamada K."/>
            <person name="Nakamura Y."/>
            <person name="Ichinomiya M."/>
            <person name="Sato N."/>
            <person name="Blanc-Mathieu R."/>
            <person name="Endo H."/>
            <person name="Kuwata A."/>
            <person name="Ogata H."/>
        </authorList>
    </citation>
    <scope>NUCLEOTIDE SEQUENCE [LARGE SCALE GENOMIC DNA]</scope>
    <source>
        <strain evidence="3">NIES 3699</strain>
    </source>
</reference>
<dbReference type="AlphaFoldDB" id="A0A9W7KV60"/>
<evidence type="ECO:0000256" key="1">
    <source>
        <dbReference type="SAM" id="Phobius"/>
    </source>
</evidence>
<feature type="transmembrane region" description="Helical" evidence="1">
    <location>
        <begin position="91"/>
        <end position="112"/>
    </location>
</feature>
<sequence>MTKSAQTTKPTPYLIILSALYIYLYQLAGIIHLYGHNLAARFLGIPSHVVWPVQRLVPGYGWYYNLDKSHSIMMNHVDDDMLNASDPPDKILYGYAGIVSQLIYMLVVGSFFQSTLGASIWGKYSNYMNVMFLWTILYIPLYAIHFYDDATADFAFFTGACHHSNASQCMLF</sequence>
<keyword evidence="3" id="KW-1185">Reference proteome</keyword>
<name>A0A9W7KV60_9STRA</name>
<evidence type="ECO:0000313" key="3">
    <source>
        <dbReference type="Proteomes" id="UP001165160"/>
    </source>
</evidence>
<accession>A0A9W7KV60</accession>
<feature type="transmembrane region" description="Helical" evidence="1">
    <location>
        <begin position="12"/>
        <end position="34"/>
    </location>
</feature>